<evidence type="ECO:0000313" key="1">
    <source>
        <dbReference type="EMBL" id="MBU2950673.1"/>
    </source>
</evidence>
<sequence length="125" mass="14374">MINAYFNKLSQILEINFTGEIYATDLYDFISSFKTNQSHPKELKGLITATDTIFKFSINDLRTFNQAKAESLEHFDMAIIAIVINDSSTAAMSTLFQFQSKSKKFKFNIFSTHEAAKFWLDSYNI</sequence>
<evidence type="ECO:0000313" key="2">
    <source>
        <dbReference type="Proteomes" id="UP001647509"/>
    </source>
</evidence>
<dbReference type="Proteomes" id="UP001647509">
    <property type="component" value="Unassembled WGS sequence"/>
</dbReference>
<name>A0ACC5U8L7_9FLAO</name>
<comment type="caution">
    <text evidence="1">The sequence shown here is derived from an EMBL/GenBank/DDBJ whole genome shotgun (WGS) entry which is preliminary data.</text>
</comment>
<gene>
    <name evidence="1" type="ORF">KO493_08195</name>
</gene>
<keyword evidence="2" id="KW-1185">Reference proteome</keyword>
<dbReference type="EMBL" id="JAHKPD010000012">
    <property type="protein sequence ID" value="MBU2950673.1"/>
    <property type="molecule type" value="Genomic_DNA"/>
</dbReference>
<organism evidence="1 2">
    <name type="scientific">Pseudotamlana agarivorans</name>
    <dbReference type="NCBI Taxonomy" id="481183"/>
    <lineage>
        <taxon>Bacteria</taxon>
        <taxon>Pseudomonadati</taxon>
        <taxon>Bacteroidota</taxon>
        <taxon>Flavobacteriia</taxon>
        <taxon>Flavobacteriales</taxon>
        <taxon>Flavobacteriaceae</taxon>
        <taxon>Pseudotamlana</taxon>
    </lineage>
</organism>
<proteinExistence type="predicted"/>
<reference evidence="1" key="1">
    <citation type="submission" date="2021-05" db="EMBL/GenBank/DDBJ databases">
        <title>Draft genomes of bacteria isolated from model marine particles.</title>
        <authorList>
            <person name="Datta M.S."/>
            <person name="Schwartzman J.A."/>
            <person name="Enke T.N."/>
            <person name="Saavedra J."/>
            <person name="Cermak N."/>
            <person name="Cordero O.X."/>
        </authorList>
    </citation>
    <scope>NUCLEOTIDE SEQUENCE</scope>
    <source>
        <strain evidence="1">I2M19</strain>
    </source>
</reference>
<protein>
    <submittedName>
        <fullName evidence="1">Uncharacterized protein</fullName>
    </submittedName>
</protein>
<accession>A0ACC5U8L7</accession>